<evidence type="ECO:0000256" key="5">
    <source>
        <dbReference type="SAM" id="MobiDB-lite"/>
    </source>
</evidence>
<feature type="transmembrane region" description="Helical" evidence="6">
    <location>
        <begin position="166"/>
        <end position="183"/>
    </location>
</feature>
<feature type="compositionally biased region" description="Polar residues" evidence="5">
    <location>
        <begin position="141"/>
        <end position="157"/>
    </location>
</feature>
<evidence type="ECO:0000259" key="7">
    <source>
        <dbReference type="PROSITE" id="PS50202"/>
    </source>
</evidence>
<name>A0AAN9AN14_9CAEN</name>
<sequence>MAASIVVLPIDLKFSAAGPKRTFDIYNVHQYPVKYVIKTTAPEKFLINTTEGILSPHSAAKIEVTHVDISVVNEKVRDRFRIYFSLLKDKKYQPVGYRDVTAELVSHTDESSPRSGDTEPQHASAPASLSGGARSRHVCRRSSSQPPQQTTPENKTAGTNAQCQSMIYYLAPIVVLVAVLWLPTQGAVPNTPWYFELTVNSKITIGFVLGILVTLFYMRVQQADR</sequence>
<dbReference type="PANTHER" id="PTHR34441:SF1">
    <property type="entry name" value="MOTILE SPERM DOMAIN-CONTAINING 1"/>
    <property type="match status" value="1"/>
</dbReference>
<dbReference type="Pfam" id="PF00635">
    <property type="entry name" value="Motile_Sperm"/>
    <property type="match status" value="1"/>
</dbReference>
<feature type="region of interest" description="Disordered" evidence="5">
    <location>
        <begin position="104"/>
        <end position="157"/>
    </location>
</feature>
<evidence type="ECO:0000256" key="3">
    <source>
        <dbReference type="ARBA" id="ARBA00022989"/>
    </source>
</evidence>
<dbReference type="PANTHER" id="PTHR34441">
    <property type="entry name" value="MOTILE SPERM DOMAIN-CONTAINING PROTEIN 1"/>
    <property type="match status" value="1"/>
</dbReference>
<protein>
    <recommendedName>
        <fullName evidence="7">MSP domain-containing protein</fullName>
    </recommendedName>
</protein>
<evidence type="ECO:0000256" key="2">
    <source>
        <dbReference type="ARBA" id="ARBA00022692"/>
    </source>
</evidence>
<organism evidence="8 9">
    <name type="scientific">Littorina saxatilis</name>
    <dbReference type="NCBI Taxonomy" id="31220"/>
    <lineage>
        <taxon>Eukaryota</taxon>
        <taxon>Metazoa</taxon>
        <taxon>Spiralia</taxon>
        <taxon>Lophotrochozoa</taxon>
        <taxon>Mollusca</taxon>
        <taxon>Gastropoda</taxon>
        <taxon>Caenogastropoda</taxon>
        <taxon>Littorinimorpha</taxon>
        <taxon>Littorinoidea</taxon>
        <taxon>Littorinidae</taxon>
        <taxon>Littorina</taxon>
    </lineage>
</organism>
<feature type="transmembrane region" description="Helical" evidence="6">
    <location>
        <begin position="203"/>
        <end position="220"/>
    </location>
</feature>
<dbReference type="PROSITE" id="PS50202">
    <property type="entry name" value="MSP"/>
    <property type="match status" value="1"/>
</dbReference>
<comment type="subcellular location">
    <subcellularLocation>
        <location evidence="1">Membrane</location>
        <topology evidence="1">Multi-pass membrane protein</topology>
    </subcellularLocation>
</comment>
<evidence type="ECO:0000256" key="4">
    <source>
        <dbReference type="ARBA" id="ARBA00023136"/>
    </source>
</evidence>
<reference evidence="8 9" key="1">
    <citation type="submission" date="2024-02" db="EMBL/GenBank/DDBJ databases">
        <title>Chromosome-scale genome assembly of the rough periwinkle Littorina saxatilis.</title>
        <authorList>
            <person name="De Jode A."/>
            <person name="Faria R."/>
            <person name="Formenti G."/>
            <person name="Sims Y."/>
            <person name="Smith T.P."/>
            <person name="Tracey A."/>
            <person name="Wood J.M.D."/>
            <person name="Zagrodzka Z.B."/>
            <person name="Johannesson K."/>
            <person name="Butlin R.K."/>
            <person name="Leder E.H."/>
        </authorList>
    </citation>
    <scope>NUCLEOTIDE SEQUENCE [LARGE SCALE GENOMIC DNA]</scope>
    <source>
        <strain evidence="8">Snail1</strain>
        <tissue evidence="8">Muscle</tissue>
    </source>
</reference>
<dbReference type="InterPro" id="IPR039283">
    <property type="entry name" value="MOSPD1/3"/>
</dbReference>
<dbReference type="Gene3D" id="2.60.40.10">
    <property type="entry name" value="Immunoglobulins"/>
    <property type="match status" value="1"/>
</dbReference>
<dbReference type="Proteomes" id="UP001374579">
    <property type="component" value="Unassembled WGS sequence"/>
</dbReference>
<feature type="domain" description="MSP" evidence="7">
    <location>
        <begin position="4"/>
        <end position="110"/>
    </location>
</feature>
<proteinExistence type="predicted"/>
<evidence type="ECO:0000256" key="6">
    <source>
        <dbReference type="SAM" id="Phobius"/>
    </source>
</evidence>
<dbReference type="AlphaFoldDB" id="A0AAN9AN14"/>
<comment type="caution">
    <text evidence="8">The sequence shown here is derived from an EMBL/GenBank/DDBJ whole genome shotgun (WGS) entry which is preliminary data.</text>
</comment>
<evidence type="ECO:0000313" key="9">
    <source>
        <dbReference type="Proteomes" id="UP001374579"/>
    </source>
</evidence>
<feature type="compositionally biased region" description="Basic and acidic residues" evidence="5">
    <location>
        <begin position="106"/>
        <end position="120"/>
    </location>
</feature>
<dbReference type="InterPro" id="IPR013783">
    <property type="entry name" value="Ig-like_fold"/>
</dbReference>
<keyword evidence="3 6" id="KW-1133">Transmembrane helix</keyword>
<dbReference type="InterPro" id="IPR008962">
    <property type="entry name" value="PapD-like_sf"/>
</dbReference>
<keyword evidence="2 6" id="KW-0812">Transmembrane</keyword>
<gene>
    <name evidence="8" type="ORF">V1264_009861</name>
</gene>
<evidence type="ECO:0000313" key="8">
    <source>
        <dbReference type="EMBL" id="KAK7089996.1"/>
    </source>
</evidence>
<evidence type="ECO:0000256" key="1">
    <source>
        <dbReference type="ARBA" id="ARBA00004141"/>
    </source>
</evidence>
<dbReference type="EMBL" id="JBAMIC010000024">
    <property type="protein sequence ID" value="KAK7089996.1"/>
    <property type="molecule type" value="Genomic_DNA"/>
</dbReference>
<dbReference type="GO" id="GO:0016020">
    <property type="term" value="C:membrane"/>
    <property type="evidence" value="ECO:0007669"/>
    <property type="project" value="UniProtKB-SubCell"/>
</dbReference>
<keyword evidence="4 6" id="KW-0472">Membrane</keyword>
<dbReference type="SUPFAM" id="SSF49354">
    <property type="entry name" value="PapD-like"/>
    <property type="match status" value="1"/>
</dbReference>
<keyword evidence="9" id="KW-1185">Reference proteome</keyword>
<accession>A0AAN9AN14</accession>
<dbReference type="GO" id="GO:0005737">
    <property type="term" value="C:cytoplasm"/>
    <property type="evidence" value="ECO:0007669"/>
    <property type="project" value="TreeGrafter"/>
</dbReference>
<dbReference type="InterPro" id="IPR000535">
    <property type="entry name" value="MSP_dom"/>
</dbReference>